<dbReference type="Proteomes" id="UP000030689">
    <property type="component" value="Unassembled WGS sequence"/>
</dbReference>
<proteinExistence type="predicted"/>
<dbReference type="KEGG" id="eus:EUTSA_v10001131mg"/>
<evidence type="ECO:0000256" key="4">
    <source>
        <dbReference type="ARBA" id="ARBA00022989"/>
    </source>
</evidence>
<gene>
    <name evidence="8" type="ORF">EUTSA_v10001131mg</name>
</gene>
<dbReference type="InterPro" id="IPR003388">
    <property type="entry name" value="Reticulon"/>
</dbReference>
<keyword evidence="2 6" id="KW-0812">Transmembrane</keyword>
<feature type="transmembrane region" description="Helical" evidence="6">
    <location>
        <begin position="79"/>
        <end position="103"/>
    </location>
</feature>
<keyword evidence="9" id="KW-1185">Reference proteome</keyword>
<dbReference type="Pfam" id="PF02453">
    <property type="entry name" value="Reticulon"/>
    <property type="match status" value="1"/>
</dbReference>
<accession>V4LC40</accession>
<organism evidence="8 9">
    <name type="scientific">Eutrema salsugineum</name>
    <name type="common">Saltwater cress</name>
    <name type="synonym">Sisymbrium salsugineum</name>
    <dbReference type="NCBI Taxonomy" id="72664"/>
    <lineage>
        <taxon>Eukaryota</taxon>
        <taxon>Viridiplantae</taxon>
        <taxon>Streptophyta</taxon>
        <taxon>Embryophyta</taxon>
        <taxon>Tracheophyta</taxon>
        <taxon>Spermatophyta</taxon>
        <taxon>Magnoliopsida</taxon>
        <taxon>eudicotyledons</taxon>
        <taxon>Gunneridae</taxon>
        <taxon>Pentapetalae</taxon>
        <taxon>rosids</taxon>
        <taxon>malvids</taxon>
        <taxon>Brassicales</taxon>
        <taxon>Brassicaceae</taxon>
        <taxon>Eutremeae</taxon>
        <taxon>Eutrema</taxon>
    </lineage>
</organism>
<sequence>DSVCTPSLFNLVTPHAPPLPLGQLWTTTFHSMKLEDSPLKALVSKIESLFLMLYEIAYGKDIITFLLTILYVATIDTVASYFNLVTFLYICFFCSMTIPVYYLRFQEDIDSFFGKQKKMVVGVFKSSVLDKIPRAAKKE</sequence>
<dbReference type="STRING" id="72664.V4LC40"/>
<dbReference type="Gramene" id="ESQ39962">
    <property type="protein sequence ID" value="ESQ39962"/>
    <property type="gene ID" value="EUTSA_v10001131mg"/>
</dbReference>
<dbReference type="eggNOG" id="KOG1792">
    <property type="taxonomic scope" value="Eukaryota"/>
</dbReference>
<evidence type="ECO:0000259" key="7">
    <source>
        <dbReference type="PROSITE" id="PS50845"/>
    </source>
</evidence>
<evidence type="ECO:0000256" key="5">
    <source>
        <dbReference type="ARBA" id="ARBA00023136"/>
    </source>
</evidence>
<dbReference type="OMA" id="MMYEIAY"/>
<keyword evidence="5 6" id="KW-0472">Membrane</keyword>
<dbReference type="PANTHER" id="PTHR10994">
    <property type="entry name" value="RETICULON"/>
    <property type="match status" value="1"/>
</dbReference>
<dbReference type="InterPro" id="IPR045064">
    <property type="entry name" value="Reticulon-like"/>
</dbReference>
<keyword evidence="3 6" id="KW-0256">Endoplasmic reticulum</keyword>
<evidence type="ECO:0000313" key="9">
    <source>
        <dbReference type="Proteomes" id="UP000030689"/>
    </source>
</evidence>
<evidence type="ECO:0000256" key="6">
    <source>
        <dbReference type="RuleBase" id="RU363132"/>
    </source>
</evidence>
<dbReference type="PANTHER" id="PTHR10994:SF177">
    <property type="entry name" value="RETICULON-LIKE PROTEIN B15"/>
    <property type="match status" value="1"/>
</dbReference>
<dbReference type="PROSITE" id="PS50845">
    <property type="entry name" value="RETICULON"/>
    <property type="match status" value="1"/>
</dbReference>
<dbReference type="EMBL" id="KI517465">
    <property type="protein sequence ID" value="ESQ39962.1"/>
    <property type="molecule type" value="Genomic_DNA"/>
</dbReference>
<feature type="non-terminal residue" evidence="8">
    <location>
        <position position="1"/>
    </location>
</feature>
<reference evidence="8 9" key="1">
    <citation type="journal article" date="2013" name="Front. Plant Sci.">
        <title>The Reference Genome of the Halophytic Plant Eutrema salsugineum.</title>
        <authorList>
            <person name="Yang R."/>
            <person name="Jarvis D.E."/>
            <person name="Chen H."/>
            <person name="Beilstein M.A."/>
            <person name="Grimwood J."/>
            <person name="Jenkins J."/>
            <person name="Shu S."/>
            <person name="Prochnik S."/>
            <person name="Xin M."/>
            <person name="Ma C."/>
            <person name="Schmutz J."/>
            <person name="Wing R.A."/>
            <person name="Mitchell-Olds T."/>
            <person name="Schumaker K.S."/>
            <person name="Wang X."/>
        </authorList>
    </citation>
    <scope>NUCLEOTIDE SEQUENCE [LARGE SCALE GENOMIC DNA]</scope>
</reference>
<evidence type="ECO:0000256" key="2">
    <source>
        <dbReference type="ARBA" id="ARBA00022692"/>
    </source>
</evidence>
<dbReference type="AlphaFoldDB" id="V4LC40"/>
<evidence type="ECO:0000313" key="8">
    <source>
        <dbReference type="EMBL" id="ESQ39962.1"/>
    </source>
</evidence>
<dbReference type="GO" id="GO:0009617">
    <property type="term" value="P:response to bacterium"/>
    <property type="evidence" value="ECO:0007669"/>
    <property type="project" value="InterPro"/>
</dbReference>
<name>V4LC40_EUTSA</name>
<feature type="domain" description="Reticulon" evidence="7">
    <location>
        <begin position="37"/>
        <end position="139"/>
    </location>
</feature>
<protein>
    <recommendedName>
        <fullName evidence="6">Reticulon-like protein</fullName>
    </recommendedName>
</protein>
<dbReference type="GO" id="GO:0005789">
    <property type="term" value="C:endoplasmic reticulum membrane"/>
    <property type="evidence" value="ECO:0007669"/>
    <property type="project" value="UniProtKB-SubCell"/>
</dbReference>
<keyword evidence="4 6" id="KW-1133">Transmembrane helix</keyword>
<feature type="transmembrane region" description="Helical" evidence="6">
    <location>
        <begin position="49"/>
        <end position="73"/>
    </location>
</feature>
<comment type="subcellular location">
    <subcellularLocation>
        <location evidence="1 6">Endoplasmic reticulum membrane</location>
        <topology evidence="1 6">Multi-pass membrane protein</topology>
    </subcellularLocation>
</comment>
<evidence type="ECO:0000256" key="3">
    <source>
        <dbReference type="ARBA" id="ARBA00022824"/>
    </source>
</evidence>
<evidence type="ECO:0000256" key="1">
    <source>
        <dbReference type="ARBA" id="ARBA00004477"/>
    </source>
</evidence>